<dbReference type="Proteomes" id="UP000709672">
    <property type="component" value="Unassembled WGS sequence"/>
</dbReference>
<protein>
    <submittedName>
        <fullName evidence="2">Type II secretion system protein</fullName>
    </submittedName>
</protein>
<keyword evidence="1" id="KW-1133">Transmembrane helix</keyword>
<accession>A0A931YDH0</accession>
<dbReference type="InterPro" id="IPR012902">
    <property type="entry name" value="N_methyl_site"/>
</dbReference>
<dbReference type="PROSITE" id="PS00409">
    <property type="entry name" value="PROKAR_NTER_METHYL"/>
    <property type="match status" value="1"/>
</dbReference>
<keyword evidence="1" id="KW-0812">Transmembrane</keyword>
<sequence length="158" mass="17376">MIHEKGFSLLEIIIVLGFLGIVAVSLVQLNLTFTRSVASGSYNVRANALAAETIEALRFTKEDQWNDLGNLTPDAVYYLSFSASPAKWNIVGSNPGQIDNIFTRSFLVKEVYRDAVTGKIVASGGSLDDKTLLAEVNVDWNEKGKDKNVKLQTYLANF</sequence>
<reference evidence="2" key="1">
    <citation type="submission" date="2020-07" db="EMBL/GenBank/DDBJ databases">
        <title>Huge and variable diversity of episymbiotic CPR bacteria and DPANN archaea in groundwater ecosystems.</title>
        <authorList>
            <person name="He C.Y."/>
            <person name="Keren R."/>
            <person name="Whittaker M."/>
            <person name="Farag I.F."/>
            <person name="Doudna J."/>
            <person name="Cate J.H.D."/>
            <person name="Banfield J.F."/>
        </authorList>
    </citation>
    <scope>NUCLEOTIDE SEQUENCE</scope>
    <source>
        <strain evidence="2">NC_groundwater_418_Ag_B-0.1um_45_10</strain>
    </source>
</reference>
<organism evidence="2 3">
    <name type="scientific">Candidatus Sungiibacteriota bacterium</name>
    <dbReference type="NCBI Taxonomy" id="2750080"/>
    <lineage>
        <taxon>Bacteria</taxon>
        <taxon>Candidatus Sungiibacteriota</taxon>
    </lineage>
</organism>
<proteinExistence type="predicted"/>
<keyword evidence="1" id="KW-0472">Membrane</keyword>
<dbReference type="EMBL" id="JACPHQ010000017">
    <property type="protein sequence ID" value="MBI2465891.1"/>
    <property type="molecule type" value="Genomic_DNA"/>
</dbReference>
<gene>
    <name evidence="2" type="ORF">HYV66_01505</name>
</gene>
<evidence type="ECO:0000256" key="1">
    <source>
        <dbReference type="SAM" id="Phobius"/>
    </source>
</evidence>
<comment type="caution">
    <text evidence="2">The sequence shown here is derived from an EMBL/GenBank/DDBJ whole genome shotgun (WGS) entry which is preliminary data.</text>
</comment>
<name>A0A931YDH0_9BACT</name>
<dbReference type="AlphaFoldDB" id="A0A931YDH0"/>
<evidence type="ECO:0000313" key="2">
    <source>
        <dbReference type="EMBL" id="MBI2465891.1"/>
    </source>
</evidence>
<evidence type="ECO:0000313" key="3">
    <source>
        <dbReference type="Proteomes" id="UP000709672"/>
    </source>
</evidence>
<feature type="transmembrane region" description="Helical" evidence="1">
    <location>
        <begin position="6"/>
        <end position="27"/>
    </location>
</feature>